<protein>
    <recommendedName>
        <fullName evidence="3">Mobile element protein</fullName>
    </recommendedName>
</protein>
<reference evidence="1 2" key="1">
    <citation type="submission" date="2019-03" db="EMBL/GenBank/DDBJ databases">
        <title>Metabolic reconstructions from genomes of highly enriched 'Candidatus Accumulibacter' and 'Candidatus Competibacter' bioreactor populations.</title>
        <authorList>
            <person name="Annavajhala M.K."/>
            <person name="Welles L."/>
            <person name="Abbas B."/>
            <person name="Sorokin D."/>
            <person name="Park H."/>
            <person name="Van Loosdrecht M."/>
            <person name="Chandran K."/>
        </authorList>
    </citation>
    <scope>NUCLEOTIDE SEQUENCE [LARGE SCALE GENOMIC DNA]</scope>
    <source>
        <strain evidence="1 2">SBR_S</strain>
    </source>
</reference>
<gene>
    <name evidence="1" type="ORF">E4Q23_10275</name>
</gene>
<proteinExistence type="predicted"/>
<comment type="caution">
    <text evidence="1">The sequence shown here is derived from an EMBL/GenBank/DDBJ whole genome shotgun (WGS) entry which is preliminary data.</text>
</comment>
<sequence length="208" mass="24015">MAAAPTEAGIPCVDAHVRVYYGEQTTLPRHHIARQRLCQRATADYWVNAIDGQPFFRVTQVVDRGLIKVLEGETLLRLERDIPGQPNSEVLAAEPLRHRFTLVFDREGYSPKLFKRLKARRIACLSHRKYPGDDWSAAGAPNAWLSELFTPGVRKLSLTHKFLLSKQAAWRIKDTKSRRRSRSRSSWHISCFVKARVRERGFLHLLFR</sequence>
<evidence type="ECO:0000313" key="1">
    <source>
        <dbReference type="EMBL" id="NMQ28107.1"/>
    </source>
</evidence>
<dbReference type="Proteomes" id="UP000749010">
    <property type="component" value="Unassembled WGS sequence"/>
</dbReference>
<dbReference type="RefSeq" id="WP_169066567.1">
    <property type="nucleotide sequence ID" value="NZ_SPMY01000026.1"/>
</dbReference>
<organism evidence="1 2">
    <name type="scientific">Candidatus Accumulibacter phosphatis</name>
    <dbReference type="NCBI Taxonomy" id="327160"/>
    <lineage>
        <taxon>Bacteria</taxon>
        <taxon>Pseudomonadati</taxon>
        <taxon>Pseudomonadota</taxon>
        <taxon>Betaproteobacteria</taxon>
        <taxon>Candidatus Accumulibacter</taxon>
    </lineage>
</organism>
<dbReference type="InterPro" id="IPR049343">
    <property type="entry name" value="Transposase_29"/>
</dbReference>
<keyword evidence="2" id="KW-1185">Reference proteome</keyword>
<name>A0ABX1TV12_9PROT</name>
<dbReference type="EMBL" id="SPMY01000026">
    <property type="protein sequence ID" value="NMQ28107.1"/>
    <property type="molecule type" value="Genomic_DNA"/>
</dbReference>
<evidence type="ECO:0008006" key="3">
    <source>
        <dbReference type="Google" id="ProtNLM"/>
    </source>
</evidence>
<evidence type="ECO:0000313" key="2">
    <source>
        <dbReference type="Proteomes" id="UP000749010"/>
    </source>
</evidence>
<accession>A0ABX1TV12</accession>
<dbReference type="Pfam" id="PF21804">
    <property type="entry name" value="Transposase_29"/>
    <property type="match status" value="1"/>
</dbReference>